<dbReference type="CDD" id="cd01991">
    <property type="entry name" value="Asn_synthase_B_C"/>
    <property type="match status" value="1"/>
</dbReference>
<reference evidence="9 10" key="1">
    <citation type="submission" date="2018-06" db="EMBL/GenBank/DDBJ databases">
        <authorList>
            <consortium name="Pathogen Informatics"/>
            <person name="Doyle S."/>
        </authorList>
    </citation>
    <scope>NUCLEOTIDE SEQUENCE [LARGE SCALE GENOMIC DNA]</scope>
    <source>
        <strain evidence="9 10">NCTC11155</strain>
    </source>
</reference>
<evidence type="ECO:0000256" key="4">
    <source>
        <dbReference type="ARBA" id="ARBA00048741"/>
    </source>
</evidence>
<dbReference type="InterPro" id="IPR006426">
    <property type="entry name" value="Asn_synth_AEB"/>
</dbReference>
<evidence type="ECO:0000313" key="10">
    <source>
        <dbReference type="Proteomes" id="UP000254424"/>
    </source>
</evidence>
<dbReference type="GeneID" id="93070863"/>
<dbReference type="GO" id="GO:0006529">
    <property type="term" value="P:asparagine biosynthetic process"/>
    <property type="evidence" value="ECO:0007669"/>
    <property type="project" value="InterPro"/>
</dbReference>
<keyword evidence="9" id="KW-0436">Ligase</keyword>
<evidence type="ECO:0000256" key="2">
    <source>
        <dbReference type="ARBA" id="ARBA00005752"/>
    </source>
</evidence>
<accession>A0A380YMX1</accession>
<dbReference type="SUPFAM" id="SSF52402">
    <property type="entry name" value="Adenine nucleotide alpha hydrolases-like"/>
    <property type="match status" value="1"/>
</dbReference>
<dbReference type="STRING" id="483216.BACEGG_01794"/>
<dbReference type="InterPro" id="IPR014729">
    <property type="entry name" value="Rossmann-like_a/b/a_fold"/>
</dbReference>
<dbReference type="InterPro" id="IPR051786">
    <property type="entry name" value="ASN_synthetase/amidase"/>
</dbReference>
<organism evidence="9 10">
    <name type="scientific">Bacteroides eggerthii</name>
    <dbReference type="NCBI Taxonomy" id="28111"/>
    <lineage>
        <taxon>Bacteria</taxon>
        <taxon>Pseudomonadati</taxon>
        <taxon>Bacteroidota</taxon>
        <taxon>Bacteroidia</taxon>
        <taxon>Bacteroidales</taxon>
        <taxon>Bacteroidaceae</taxon>
        <taxon>Bacteroides</taxon>
    </lineage>
</organism>
<comment type="similarity">
    <text evidence="2">Belongs to the asparagine synthetase family.</text>
</comment>
<dbReference type="PANTHER" id="PTHR43284:SF1">
    <property type="entry name" value="ASPARAGINE SYNTHETASE"/>
    <property type="match status" value="1"/>
</dbReference>
<reference evidence="7" key="3">
    <citation type="journal article" date="2021" name="PLoS Genet.">
        <title>Mobile Type VI secretion system loci of the gut Bacteroidales display extensive intra-ecosystem transfer, multi-species spread and geographical clustering.</title>
        <authorList>
            <person name="Garcia-Bayona L."/>
            <person name="Coyne M.J."/>
            <person name="Comstock L.E."/>
        </authorList>
    </citation>
    <scope>NUCLEOTIDE SEQUENCE</scope>
    <source>
        <strain evidence="7">CL11T00C20</strain>
    </source>
</reference>
<dbReference type="OrthoDB" id="9763290at2"/>
<dbReference type="GO" id="GO:0004066">
    <property type="term" value="F:asparagine synthase (glutamine-hydrolyzing) activity"/>
    <property type="evidence" value="ECO:0007669"/>
    <property type="project" value="UniProtKB-EC"/>
</dbReference>
<name>A0A380YMX1_9BACE</name>
<comment type="catalytic activity">
    <reaction evidence="4">
        <text>L-aspartate + L-glutamine + ATP + H2O = L-asparagine + L-glutamate + AMP + diphosphate + H(+)</text>
        <dbReference type="Rhea" id="RHEA:12228"/>
        <dbReference type="ChEBI" id="CHEBI:15377"/>
        <dbReference type="ChEBI" id="CHEBI:15378"/>
        <dbReference type="ChEBI" id="CHEBI:29985"/>
        <dbReference type="ChEBI" id="CHEBI:29991"/>
        <dbReference type="ChEBI" id="CHEBI:30616"/>
        <dbReference type="ChEBI" id="CHEBI:33019"/>
        <dbReference type="ChEBI" id="CHEBI:58048"/>
        <dbReference type="ChEBI" id="CHEBI:58359"/>
        <dbReference type="ChEBI" id="CHEBI:456215"/>
        <dbReference type="EC" id="6.3.5.4"/>
    </reaction>
</comment>
<dbReference type="AlphaFoldDB" id="A0A380YMX1"/>
<feature type="site" description="Important for beta-aspartyl-AMP intermediate formation" evidence="5">
    <location>
        <position position="352"/>
    </location>
</feature>
<dbReference type="EMBL" id="CP072227">
    <property type="protein sequence ID" value="QUT47277.1"/>
    <property type="molecule type" value="Genomic_DNA"/>
</dbReference>
<proteinExistence type="inferred from homology"/>
<sequence>MIYGKLSLKDWRTARVEGETPESSFESYNFRLFFFGTLYNRDQLQSSPADSNAKLVADAYLADSNYGFSRLDGSFTIVYYSKEECGIVRDHHGTHYSIYCTPEGDFASSWTYLEKQSGKPFSYDPGALGIFLRRGLLPQGFGSMADASLLGGGEQFHMFTENGFITFITSELPEEVRSLSWNMLKEKSPEFKEMLEEGSFSLKRDHIFRRDPQIVTDITPDVESYSRRYGELHRQAIRRRIGDSHRVGVLLSGGYDSGANLAALRSIYDGPVDSYSVGFKGDAWTELPMARLMSETFGTCHHEYEIDGTEIASLPDIVRFLGEPFVEGGLMVNYCAMRMIGDDKPDVILGGDGSDQYFGTSGREVALHYLAARTGTRPLMRGVHKLLSCKTFDTGGKLSRINFHLGRILHILEGEQFGFSDSSLREIMLHPEWIASSMKTFPADTRSFEHLYTQHALLSDLETSINYVILYKASRMAQMFGNNLAFPFMDLDLYNFLQELPVGLKCKGDSVPDIARGRFESKYLLKYHYKSLLPAAITSKRKQGGFAPMPLFFQDPLQRAHLKDFILSADIYEDFLNRDGVERFLNEYDREASRKGGWFWYKQNKALQYFNLLTLVTWWEEFIERKEVKYW</sequence>
<dbReference type="PANTHER" id="PTHR43284">
    <property type="entry name" value="ASPARAGINE SYNTHETASE (GLUTAMINE-HYDROLYZING)"/>
    <property type="match status" value="1"/>
</dbReference>
<dbReference type="GO" id="GO:0005829">
    <property type="term" value="C:cytosol"/>
    <property type="evidence" value="ECO:0007669"/>
    <property type="project" value="TreeGrafter"/>
</dbReference>
<feature type="domain" description="Asparagine synthetase" evidence="6">
    <location>
        <begin position="231"/>
        <end position="596"/>
    </location>
</feature>
<protein>
    <recommendedName>
        <fullName evidence="3">asparagine synthase (glutamine-hydrolyzing)</fullName>
        <ecNumber evidence="3">6.3.5.4</ecNumber>
    </recommendedName>
</protein>
<dbReference type="EC" id="6.3.5.4" evidence="3"/>
<dbReference type="Proteomes" id="UP000679226">
    <property type="component" value="Chromosome"/>
</dbReference>
<dbReference type="Proteomes" id="UP000283538">
    <property type="component" value="Unassembled WGS sequence"/>
</dbReference>
<evidence type="ECO:0000256" key="5">
    <source>
        <dbReference type="PIRSR" id="PIRSR001589-3"/>
    </source>
</evidence>
<evidence type="ECO:0000313" key="8">
    <source>
        <dbReference type="EMBL" id="RHF05540.1"/>
    </source>
</evidence>
<dbReference type="EMBL" id="QSLA01000017">
    <property type="protein sequence ID" value="RHF05540.1"/>
    <property type="molecule type" value="Genomic_DNA"/>
</dbReference>
<dbReference type="Pfam" id="PF00733">
    <property type="entry name" value="Asn_synthase"/>
    <property type="match status" value="1"/>
</dbReference>
<dbReference type="PIRSF" id="PIRSF001589">
    <property type="entry name" value="Asn_synthetase_glu-h"/>
    <property type="match status" value="1"/>
</dbReference>
<evidence type="ECO:0000259" key="6">
    <source>
        <dbReference type="Pfam" id="PF00733"/>
    </source>
</evidence>
<dbReference type="KEGG" id="beg:INE88_04130"/>
<evidence type="ECO:0000256" key="3">
    <source>
        <dbReference type="ARBA" id="ARBA00012737"/>
    </source>
</evidence>
<dbReference type="Gene3D" id="3.40.50.620">
    <property type="entry name" value="HUPs"/>
    <property type="match status" value="1"/>
</dbReference>
<comment type="pathway">
    <text evidence="1">Amino-acid biosynthesis; L-asparagine biosynthesis; L-asparagine from L-aspartate (L-Gln route): step 1/1.</text>
</comment>
<dbReference type="InterPro" id="IPR029055">
    <property type="entry name" value="Ntn_hydrolases_N"/>
</dbReference>
<dbReference type="InterPro" id="IPR001962">
    <property type="entry name" value="Asn_synthase"/>
</dbReference>
<dbReference type="RefSeq" id="WP_004290083.1">
    <property type="nucleotide sequence ID" value="NZ_CABKNQ010000019.1"/>
</dbReference>
<evidence type="ECO:0000313" key="9">
    <source>
        <dbReference type="EMBL" id="SUV28971.1"/>
    </source>
</evidence>
<reference evidence="8 11" key="2">
    <citation type="submission" date="2018-08" db="EMBL/GenBank/DDBJ databases">
        <title>A genome reference for cultivated species of the human gut microbiota.</title>
        <authorList>
            <person name="Zou Y."/>
            <person name="Xue W."/>
            <person name="Luo G."/>
        </authorList>
    </citation>
    <scope>NUCLEOTIDE SEQUENCE [LARGE SCALE GENOMIC DNA]</scope>
    <source>
        <strain evidence="8 11">AM26-26AC</strain>
    </source>
</reference>
<evidence type="ECO:0000256" key="1">
    <source>
        <dbReference type="ARBA" id="ARBA00005187"/>
    </source>
</evidence>
<dbReference type="EMBL" id="UFSX01000001">
    <property type="protein sequence ID" value="SUV28971.1"/>
    <property type="molecule type" value="Genomic_DNA"/>
</dbReference>
<evidence type="ECO:0000313" key="11">
    <source>
        <dbReference type="Proteomes" id="UP000283538"/>
    </source>
</evidence>
<dbReference type="Proteomes" id="UP000254424">
    <property type="component" value="Unassembled WGS sequence"/>
</dbReference>
<gene>
    <name evidence="9" type="primary">asnB_1</name>
    <name evidence="8" type="ORF">DW701_14015</name>
    <name evidence="7" type="ORF">INE88_04130</name>
    <name evidence="9" type="ORF">NCTC11155_00932</name>
</gene>
<dbReference type="SUPFAM" id="SSF56235">
    <property type="entry name" value="N-terminal nucleophile aminohydrolases (Ntn hydrolases)"/>
    <property type="match status" value="1"/>
</dbReference>
<evidence type="ECO:0000313" key="7">
    <source>
        <dbReference type="EMBL" id="QUT47277.1"/>
    </source>
</evidence>